<reference evidence="1 2" key="1">
    <citation type="submission" date="2024-05" db="EMBL/GenBank/DDBJ databases">
        <title>A draft genome resource for the thread blight pathogen Marasmius tenuissimus strain MS-2.</title>
        <authorList>
            <person name="Yulfo-Soto G.E."/>
            <person name="Baruah I.K."/>
            <person name="Amoako-Attah I."/>
            <person name="Bukari Y."/>
            <person name="Meinhardt L.W."/>
            <person name="Bailey B.A."/>
            <person name="Cohen S.P."/>
        </authorList>
    </citation>
    <scope>NUCLEOTIDE SEQUENCE [LARGE SCALE GENOMIC DNA]</scope>
    <source>
        <strain evidence="1 2">MS-2</strain>
    </source>
</reference>
<gene>
    <name evidence="1" type="ORF">AAF712_013997</name>
</gene>
<sequence length="168" mass="19561">MPLTKEPHKMFTTQLFHQFLVNLVVHEDLNRQLILLLRDAMEEKNIPHRTSLQKMVFQEWVWLMHQLKAHLQGSLGRISFTPDSWSDGTMFPFITVTAHWVEQVEIRPLPSPDPSQPFIPQPPTALRLRAATIRFYGLPVSHTGQHLAKAFYNILEQLGIFHKASFSW</sequence>
<comment type="caution">
    <text evidence="1">The sequence shown here is derived from an EMBL/GenBank/DDBJ whole genome shotgun (WGS) entry which is preliminary data.</text>
</comment>
<organism evidence="1 2">
    <name type="scientific">Marasmius tenuissimus</name>
    <dbReference type="NCBI Taxonomy" id="585030"/>
    <lineage>
        <taxon>Eukaryota</taxon>
        <taxon>Fungi</taxon>
        <taxon>Dikarya</taxon>
        <taxon>Basidiomycota</taxon>
        <taxon>Agaricomycotina</taxon>
        <taxon>Agaricomycetes</taxon>
        <taxon>Agaricomycetidae</taxon>
        <taxon>Agaricales</taxon>
        <taxon>Marasmiineae</taxon>
        <taxon>Marasmiaceae</taxon>
        <taxon>Marasmius</taxon>
    </lineage>
</organism>
<proteinExistence type="predicted"/>
<accession>A0ABR2ZD77</accession>
<protein>
    <recommendedName>
        <fullName evidence="3">Transposase</fullName>
    </recommendedName>
</protein>
<dbReference type="EMBL" id="JBBXMP010000238">
    <property type="protein sequence ID" value="KAL0059273.1"/>
    <property type="molecule type" value="Genomic_DNA"/>
</dbReference>
<keyword evidence="2" id="KW-1185">Reference proteome</keyword>
<dbReference type="Proteomes" id="UP001437256">
    <property type="component" value="Unassembled WGS sequence"/>
</dbReference>
<evidence type="ECO:0008006" key="3">
    <source>
        <dbReference type="Google" id="ProtNLM"/>
    </source>
</evidence>
<evidence type="ECO:0000313" key="1">
    <source>
        <dbReference type="EMBL" id="KAL0059273.1"/>
    </source>
</evidence>
<evidence type="ECO:0000313" key="2">
    <source>
        <dbReference type="Proteomes" id="UP001437256"/>
    </source>
</evidence>
<name>A0ABR2ZD77_9AGAR</name>